<dbReference type="Pfam" id="PF05066">
    <property type="entry name" value="HARE-HTH"/>
    <property type="match status" value="1"/>
</dbReference>
<dbReference type="EMBL" id="QOKY01000130">
    <property type="protein sequence ID" value="RMZ57055.1"/>
    <property type="molecule type" value="Genomic_DNA"/>
</dbReference>
<feature type="domain" description="HTH HARE-type" evidence="3">
    <location>
        <begin position="94"/>
        <end position="167"/>
    </location>
</feature>
<dbReference type="GO" id="GO:0005868">
    <property type="term" value="C:cytoplasmic dynein complex"/>
    <property type="evidence" value="ECO:0007669"/>
    <property type="project" value="TreeGrafter"/>
</dbReference>
<evidence type="ECO:0000256" key="1">
    <source>
        <dbReference type="ARBA" id="ARBA00023163"/>
    </source>
</evidence>
<dbReference type="Proteomes" id="UP000279271">
    <property type="component" value="Unassembled WGS sequence"/>
</dbReference>
<feature type="compositionally biased region" description="Basic and acidic residues" evidence="2">
    <location>
        <begin position="308"/>
        <end position="323"/>
    </location>
</feature>
<dbReference type="CDD" id="cd21459">
    <property type="entry name" value="DLC-like_TCTEX1D2"/>
    <property type="match status" value="1"/>
</dbReference>
<dbReference type="GO" id="GO:0005737">
    <property type="term" value="C:cytoplasm"/>
    <property type="evidence" value="ECO:0007669"/>
    <property type="project" value="TreeGrafter"/>
</dbReference>
<dbReference type="GO" id="GO:0007018">
    <property type="term" value="P:microtubule-based movement"/>
    <property type="evidence" value="ECO:0007669"/>
    <property type="project" value="TreeGrafter"/>
</dbReference>
<feature type="compositionally biased region" description="Pro residues" evidence="2">
    <location>
        <begin position="75"/>
        <end position="89"/>
    </location>
</feature>
<dbReference type="GO" id="GO:0045505">
    <property type="term" value="F:dynein intermediate chain binding"/>
    <property type="evidence" value="ECO:0007669"/>
    <property type="project" value="TreeGrafter"/>
</dbReference>
<dbReference type="InterPro" id="IPR038586">
    <property type="entry name" value="Tctex-1-like_sf"/>
</dbReference>
<dbReference type="PANTHER" id="PTHR21255">
    <property type="entry name" value="T-COMPLEX-ASSOCIATED-TESTIS-EXPRESSED 1/ DYNEIN LIGHT CHAIN"/>
    <property type="match status" value="1"/>
</dbReference>
<reference evidence="5" key="1">
    <citation type="journal article" date="2018" name="Algal Res.">
        <title>Characterization of plant carbon substrate utilization by Auxenochlorella protothecoides.</title>
        <authorList>
            <person name="Vogler B.W."/>
            <person name="Starkenburg S.R."/>
            <person name="Sudasinghe N."/>
            <person name="Schambach J.Y."/>
            <person name="Rollin J.A."/>
            <person name="Pattathil S."/>
            <person name="Barry A.N."/>
        </authorList>
    </citation>
    <scope>NUCLEOTIDE SEQUENCE [LARGE SCALE GENOMIC DNA]</scope>
    <source>
        <strain evidence="5">UTEX 25</strain>
    </source>
</reference>
<protein>
    <recommendedName>
        <fullName evidence="3">HTH HARE-type domain-containing protein</fullName>
    </recommendedName>
</protein>
<dbReference type="PANTHER" id="PTHR21255:SF7">
    <property type="entry name" value="DYNEIN LIGHT CHAIN TCTEX-TYPE PROTEIN 2B"/>
    <property type="match status" value="1"/>
</dbReference>
<dbReference type="GO" id="GO:0006355">
    <property type="term" value="P:regulation of DNA-templated transcription"/>
    <property type="evidence" value="ECO:0007669"/>
    <property type="project" value="InterPro"/>
</dbReference>
<dbReference type="Pfam" id="PF03645">
    <property type="entry name" value="Tctex-1"/>
    <property type="match status" value="1"/>
</dbReference>
<dbReference type="InterPro" id="IPR005334">
    <property type="entry name" value="Tctex-1-like"/>
</dbReference>
<proteinExistence type="predicted"/>
<comment type="caution">
    <text evidence="4">The sequence shown here is derived from an EMBL/GenBank/DDBJ whole genome shotgun (WGS) entry which is preliminary data.</text>
</comment>
<evidence type="ECO:0000256" key="2">
    <source>
        <dbReference type="SAM" id="MobiDB-lite"/>
    </source>
</evidence>
<dbReference type="PROSITE" id="PS51913">
    <property type="entry name" value="HTH_HARE"/>
    <property type="match status" value="1"/>
</dbReference>
<dbReference type="AlphaFoldDB" id="A0A3M7L4W1"/>
<gene>
    <name evidence="4" type="ORF">APUTEX25_002287</name>
</gene>
<sequence>MAWRLSGRIVKPKVWGDGTLAAVPTLLAGGAGTDPDGEAEANSGSSGRTAGGPTASEEEAASSPREEADDGAWPRRPPAPAGPGRPPAGPEGGGIFKQAAVEVLRAERRLMSTGEIARLALARRLVRCTGKTPEATMASALYTDIKRREGRSVFIRPHEGMFGLREWIELGIGFRDDHAEDMARRVRDGYSGYLAAVPGVPSSALGLAAPGYAPGLLPGLAVAVQAAAGVARPPGAVAVPPEAGDVSGLMDLLCAAEELRRSSSPDPALGAPAAAGALAVGSGAGAGRDDEPLGPSPPATSAAARTSDAWHDAGDRLTRREGARPTTPDGAGAELRLDNPDAARDADAERPAPPPPLHAAARLAEAQVMRLEAELGPGHPAVGRAYVDLARLYTASCASCTARQLAEAALTRASEVLATCQGSKFEPDRLQREVENLLQATCQSASYSPPEQSKLAQELVAAVRDMCVALGHSRYKYAVHVTYGQRANQGSLLSSKCLWDGQTDGYVTATIVNETLFCSCQVACVMWER</sequence>
<feature type="region of interest" description="Disordered" evidence="2">
    <location>
        <begin position="26"/>
        <end position="94"/>
    </location>
</feature>
<organism evidence="4 5">
    <name type="scientific">Auxenochlorella protothecoides</name>
    <name type="common">Green microalga</name>
    <name type="synonym">Chlorella protothecoides</name>
    <dbReference type="NCBI Taxonomy" id="3075"/>
    <lineage>
        <taxon>Eukaryota</taxon>
        <taxon>Viridiplantae</taxon>
        <taxon>Chlorophyta</taxon>
        <taxon>core chlorophytes</taxon>
        <taxon>Trebouxiophyceae</taxon>
        <taxon>Chlorellales</taxon>
        <taxon>Chlorellaceae</taxon>
        <taxon>Auxenochlorella</taxon>
    </lineage>
</organism>
<keyword evidence="1" id="KW-0804">Transcription</keyword>
<evidence type="ECO:0000313" key="5">
    <source>
        <dbReference type="Proteomes" id="UP000279271"/>
    </source>
</evidence>
<evidence type="ECO:0000313" key="4">
    <source>
        <dbReference type="EMBL" id="RMZ57055.1"/>
    </source>
</evidence>
<dbReference type="Gene3D" id="3.30.1140.40">
    <property type="entry name" value="Tctex-1"/>
    <property type="match status" value="1"/>
</dbReference>
<accession>A0A3M7L4W1</accession>
<dbReference type="InterPro" id="IPR007759">
    <property type="entry name" value="Asxl_HARE-HTH"/>
</dbReference>
<name>A0A3M7L4W1_AUXPR</name>
<evidence type="ECO:0000259" key="3">
    <source>
        <dbReference type="PROSITE" id="PS51913"/>
    </source>
</evidence>
<feature type="region of interest" description="Disordered" evidence="2">
    <location>
        <begin position="281"/>
        <end position="337"/>
    </location>
</feature>